<proteinExistence type="predicted"/>
<dbReference type="EMBL" id="CP132191">
    <property type="protein sequence ID" value="WLP85221.1"/>
    <property type="molecule type" value="Genomic_DNA"/>
</dbReference>
<reference evidence="3" key="1">
    <citation type="submission" date="2023-08" db="EMBL/GenBank/DDBJ databases">
        <title>Complete genome sequence of Mycoplasma seminis 2200.</title>
        <authorList>
            <person name="Spergser J."/>
        </authorList>
    </citation>
    <scope>NUCLEOTIDE SEQUENCE [LARGE SCALE GENOMIC DNA]</scope>
    <source>
        <strain evidence="3">2200</strain>
    </source>
</reference>
<evidence type="ECO:0000256" key="2">
    <source>
        <dbReference type="SAM" id="Phobius"/>
    </source>
</evidence>
<protein>
    <submittedName>
        <fullName evidence="3">Uncharacterized protein</fullName>
    </submittedName>
</protein>
<keyword evidence="2" id="KW-0472">Membrane</keyword>
<keyword evidence="4" id="KW-1185">Reference proteome</keyword>
<evidence type="ECO:0000313" key="3">
    <source>
        <dbReference type="EMBL" id="WLP85221.1"/>
    </source>
</evidence>
<organism evidence="3 4">
    <name type="scientific">Mycoplasma seminis</name>
    <dbReference type="NCBI Taxonomy" id="512749"/>
    <lineage>
        <taxon>Bacteria</taxon>
        <taxon>Bacillati</taxon>
        <taxon>Mycoplasmatota</taxon>
        <taxon>Mollicutes</taxon>
        <taxon>Mycoplasmataceae</taxon>
        <taxon>Mycoplasma</taxon>
    </lineage>
</organism>
<name>A0ABY9H9X9_9MOLU</name>
<evidence type="ECO:0000256" key="1">
    <source>
        <dbReference type="SAM" id="Coils"/>
    </source>
</evidence>
<feature type="transmembrane region" description="Helical" evidence="2">
    <location>
        <begin position="607"/>
        <end position="631"/>
    </location>
</feature>
<evidence type="ECO:0000313" key="4">
    <source>
        <dbReference type="Proteomes" id="UP001237011"/>
    </source>
</evidence>
<dbReference type="Proteomes" id="UP001237011">
    <property type="component" value="Chromosome"/>
</dbReference>
<keyword evidence="2" id="KW-0812">Transmembrane</keyword>
<keyword evidence="1" id="KW-0175">Coiled coil</keyword>
<gene>
    <name evidence="3" type="ORF">Q8852_02775</name>
</gene>
<sequence>MKKKWWLTLGTVSTISVVAPLTTLSVETRKHKIKGPVGSNKETYFDIPRKINNWILRFNTLGYEYKDTKYLSDFFSIEKWNDVVEKYFNYEKNINPVDDKDKYETEIIQLLKDLNHYDNNADVEEFIHSKKVNEVLKLISKDSDVDLAKEFDEAFFLLKDKNIPVDELEKFNKRMYYLIFLIYVKEFTHSTNSIYKSSFTWEILVNNIYNIMKFDLHNWQSEKDKIKLLSDETITKLQQAFKEKIISDYKRNDFSKYEAVPEPVLLYIREFEKLFDEIVSQQEVITEYKDANKQIPNMFHIQNWDKETLLNGYKDNLKQFSENIIAYFKRDKNDTQKIHWELERYNLWNKDGYDNSFMDTILKSNWDDFTINILSDKYDFRNKYKALEKINGWIINKNINPLYNLVLKPYETEISYLLNGIEDKYKETQEFKAIDLSGYNKMLQNPLLFDTPLRSLDINEAISLKDKLWNEYNALKEFKNNLPNLAVKQPSEEAPKDEVSNLETLEEVNNAIDTKNNEVAKLLDDIASLKAQVQQLQKDNEANKEKIAELEDTLKLLVDELLAKEKQLGILKDKKATLEAKYAVAEKADEDKNQDNKQVVIQNNNDALIALIALNTVLLVVIIALIIVLIAKKSKTKVIKLKVITITTDKKIRYTLQLLDNGRLVGEFKQWLQENKIYEIQDLKEKLDISLREYGTSSKYAEILGTDVIKELKKHSTGFMFLGKKEKQISSYALEYKTFLKEEEVLEMFFTDNNIQKLQNNLKGGK</sequence>
<accession>A0ABY9H9X9</accession>
<feature type="coiled-coil region" evidence="1">
    <location>
        <begin position="505"/>
        <end position="588"/>
    </location>
</feature>
<dbReference type="RefSeq" id="WP_305937658.1">
    <property type="nucleotide sequence ID" value="NZ_CP132191.1"/>
</dbReference>
<keyword evidence="2" id="KW-1133">Transmembrane helix</keyword>